<dbReference type="Proteomes" id="UP000317494">
    <property type="component" value="Unassembled WGS sequence"/>
</dbReference>
<accession>A0A507CAH5</accession>
<gene>
    <name evidence="1" type="ORF">SeMB42_g06658</name>
</gene>
<comment type="caution">
    <text evidence="1">The sequence shown here is derived from an EMBL/GenBank/DDBJ whole genome shotgun (WGS) entry which is preliminary data.</text>
</comment>
<dbReference type="EMBL" id="QEAN01000391">
    <property type="protein sequence ID" value="TPX38570.1"/>
    <property type="molecule type" value="Genomic_DNA"/>
</dbReference>
<organism evidence="1 2">
    <name type="scientific">Synchytrium endobioticum</name>
    <dbReference type="NCBI Taxonomy" id="286115"/>
    <lineage>
        <taxon>Eukaryota</taxon>
        <taxon>Fungi</taxon>
        <taxon>Fungi incertae sedis</taxon>
        <taxon>Chytridiomycota</taxon>
        <taxon>Chytridiomycota incertae sedis</taxon>
        <taxon>Chytridiomycetes</taxon>
        <taxon>Synchytriales</taxon>
        <taxon>Synchytriaceae</taxon>
        <taxon>Synchytrium</taxon>
    </lineage>
</organism>
<reference evidence="1 2" key="1">
    <citation type="journal article" date="2019" name="Sci. Rep.">
        <title>Comparative genomics of chytrid fungi reveal insights into the obligate biotrophic and pathogenic lifestyle of Synchytrium endobioticum.</title>
        <authorList>
            <person name="van de Vossenberg B.T.L.H."/>
            <person name="Warris S."/>
            <person name="Nguyen H.D.T."/>
            <person name="van Gent-Pelzer M.P.E."/>
            <person name="Joly D.L."/>
            <person name="van de Geest H.C."/>
            <person name="Bonants P.J.M."/>
            <person name="Smith D.S."/>
            <person name="Levesque C.A."/>
            <person name="van der Lee T.A.J."/>
        </authorList>
    </citation>
    <scope>NUCLEOTIDE SEQUENCE [LARGE SCALE GENOMIC DNA]</scope>
    <source>
        <strain evidence="1 2">MB42</strain>
    </source>
</reference>
<keyword evidence="2" id="KW-1185">Reference proteome</keyword>
<evidence type="ECO:0000313" key="1">
    <source>
        <dbReference type="EMBL" id="TPX38570.1"/>
    </source>
</evidence>
<proteinExistence type="predicted"/>
<evidence type="ECO:0000313" key="2">
    <source>
        <dbReference type="Proteomes" id="UP000317494"/>
    </source>
</evidence>
<dbReference type="AlphaFoldDB" id="A0A507CAH5"/>
<dbReference type="VEuPathDB" id="FungiDB:SeMB42_g06658"/>
<name>A0A507CAH5_9FUNG</name>
<sequence length="110" mass="11775">MATMSSAPDSSFSTDAARILQHLAVTIPDQTGLLLAATSDGAMLASSGLLHNDRNVLKQVISILRDARALVAFSSERDRLKRLTLTAGDHLLAITADDKLIYIVNRTITA</sequence>
<evidence type="ECO:0008006" key="3">
    <source>
        <dbReference type="Google" id="ProtNLM"/>
    </source>
</evidence>
<protein>
    <recommendedName>
        <fullName evidence="3">Roadblock/LAMTOR2 domain-containing protein</fullName>
    </recommendedName>
</protein>